<comment type="caution">
    <text evidence="2">The sequence shown here is derived from an EMBL/GenBank/DDBJ whole genome shotgun (WGS) entry which is preliminary data.</text>
</comment>
<reference evidence="2" key="1">
    <citation type="submission" date="2021-07" db="EMBL/GenBank/DDBJ databases">
        <authorList>
            <person name="Durling M."/>
        </authorList>
    </citation>
    <scope>NUCLEOTIDE SEQUENCE</scope>
</reference>
<organism evidence="2 3">
    <name type="scientific">Hymenoscyphus albidus</name>
    <dbReference type="NCBI Taxonomy" id="595503"/>
    <lineage>
        <taxon>Eukaryota</taxon>
        <taxon>Fungi</taxon>
        <taxon>Dikarya</taxon>
        <taxon>Ascomycota</taxon>
        <taxon>Pezizomycotina</taxon>
        <taxon>Leotiomycetes</taxon>
        <taxon>Helotiales</taxon>
        <taxon>Helotiaceae</taxon>
        <taxon>Hymenoscyphus</taxon>
    </lineage>
</organism>
<proteinExistence type="predicted"/>
<feature type="compositionally biased region" description="Basic and acidic residues" evidence="1">
    <location>
        <begin position="66"/>
        <end position="76"/>
    </location>
</feature>
<dbReference type="Proteomes" id="UP000701801">
    <property type="component" value="Unassembled WGS sequence"/>
</dbReference>
<name>A0A9N9M1S5_9HELO</name>
<evidence type="ECO:0000313" key="3">
    <source>
        <dbReference type="Proteomes" id="UP000701801"/>
    </source>
</evidence>
<sequence>MFLQSWATKRCDIQGYFQIQKNNFKDISSNIETLSHNSAQISSTWDLQTSGGAWCHKVNTRCKHDDISKQKADKTQNHATHQHRNLHPDQNRPRNICANNNNKNNLNTNKLNKSKRADHQQQYLQDQMPRPCFTSKQHDPFPPTAGEVPGLGSITFPQHMYYTKPKDYDSRTSPKTSLTTFRGIKKKRGQQKRKIHGVHLKRNISPLPCSHRFQNNHMFPIPIQ</sequence>
<feature type="region of interest" description="Disordered" evidence="1">
    <location>
        <begin position="66"/>
        <end position="118"/>
    </location>
</feature>
<accession>A0A9N9M1S5</accession>
<protein>
    <submittedName>
        <fullName evidence="2">Uncharacterized protein</fullName>
    </submittedName>
</protein>
<keyword evidence="3" id="KW-1185">Reference proteome</keyword>
<gene>
    <name evidence="2" type="ORF">HYALB_00003089</name>
</gene>
<evidence type="ECO:0000313" key="2">
    <source>
        <dbReference type="EMBL" id="CAG8981516.1"/>
    </source>
</evidence>
<dbReference type="AlphaFoldDB" id="A0A9N9M1S5"/>
<dbReference type="EMBL" id="CAJVRM010000485">
    <property type="protein sequence ID" value="CAG8981516.1"/>
    <property type="molecule type" value="Genomic_DNA"/>
</dbReference>
<feature type="compositionally biased region" description="Low complexity" evidence="1">
    <location>
        <begin position="99"/>
        <end position="111"/>
    </location>
</feature>
<evidence type="ECO:0000256" key="1">
    <source>
        <dbReference type="SAM" id="MobiDB-lite"/>
    </source>
</evidence>